<evidence type="ECO:0000256" key="1">
    <source>
        <dbReference type="SAM" id="MobiDB-lite"/>
    </source>
</evidence>
<organism evidence="2 3">
    <name type="scientific">Lophiotrema nucula</name>
    <dbReference type="NCBI Taxonomy" id="690887"/>
    <lineage>
        <taxon>Eukaryota</taxon>
        <taxon>Fungi</taxon>
        <taxon>Dikarya</taxon>
        <taxon>Ascomycota</taxon>
        <taxon>Pezizomycotina</taxon>
        <taxon>Dothideomycetes</taxon>
        <taxon>Pleosporomycetidae</taxon>
        <taxon>Pleosporales</taxon>
        <taxon>Lophiotremataceae</taxon>
        <taxon>Lophiotrema</taxon>
    </lineage>
</organism>
<feature type="region of interest" description="Disordered" evidence="1">
    <location>
        <begin position="1"/>
        <end position="46"/>
    </location>
</feature>
<feature type="non-terminal residue" evidence="2">
    <location>
        <position position="237"/>
    </location>
</feature>
<accession>A0A6A5Z4T0</accession>
<evidence type="ECO:0000313" key="3">
    <source>
        <dbReference type="Proteomes" id="UP000799770"/>
    </source>
</evidence>
<feature type="non-terminal residue" evidence="2">
    <location>
        <position position="1"/>
    </location>
</feature>
<sequence length="237" mass="26377">PSSTPEHTAMEQEQEQEQEQEAIPTYAEASQPAPPLPTAADEPPAYTFLDSSQTTFSIRGTFIHTVSGPCYQLSSPLDQRGPDFRIRRLRAKEVSQIGVTPVAFASTSVLYEVNVPPLLVNEFHIRGFTRTCLPGMLEMKWRLGKWHVSQVARYGAKGKEILSLKVGGWGSAKLARRKEEGRSEWKDAGGRVLATEKLQSLEDGSVLPVVELGEGLDQTWRELLITLWATRLWIAFG</sequence>
<keyword evidence="3" id="KW-1185">Reference proteome</keyword>
<dbReference type="Proteomes" id="UP000799770">
    <property type="component" value="Unassembled WGS sequence"/>
</dbReference>
<reference evidence="2" key="1">
    <citation type="journal article" date="2020" name="Stud. Mycol.">
        <title>101 Dothideomycetes genomes: a test case for predicting lifestyles and emergence of pathogens.</title>
        <authorList>
            <person name="Haridas S."/>
            <person name="Albert R."/>
            <person name="Binder M."/>
            <person name="Bloem J."/>
            <person name="Labutti K."/>
            <person name="Salamov A."/>
            <person name="Andreopoulos B."/>
            <person name="Baker S."/>
            <person name="Barry K."/>
            <person name="Bills G."/>
            <person name="Bluhm B."/>
            <person name="Cannon C."/>
            <person name="Castanera R."/>
            <person name="Culley D."/>
            <person name="Daum C."/>
            <person name="Ezra D."/>
            <person name="Gonzalez J."/>
            <person name="Henrissat B."/>
            <person name="Kuo A."/>
            <person name="Liang C."/>
            <person name="Lipzen A."/>
            <person name="Lutzoni F."/>
            <person name="Magnuson J."/>
            <person name="Mondo S."/>
            <person name="Nolan M."/>
            <person name="Ohm R."/>
            <person name="Pangilinan J."/>
            <person name="Park H.-J."/>
            <person name="Ramirez L."/>
            <person name="Alfaro M."/>
            <person name="Sun H."/>
            <person name="Tritt A."/>
            <person name="Yoshinaga Y."/>
            <person name="Zwiers L.-H."/>
            <person name="Turgeon B."/>
            <person name="Goodwin S."/>
            <person name="Spatafora J."/>
            <person name="Crous P."/>
            <person name="Grigoriev I."/>
        </authorList>
    </citation>
    <scope>NUCLEOTIDE SEQUENCE</scope>
    <source>
        <strain evidence="2">CBS 627.86</strain>
    </source>
</reference>
<proteinExistence type="predicted"/>
<name>A0A6A5Z4T0_9PLEO</name>
<protein>
    <recommendedName>
        <fullName evidence="4">Tubby C-terminal-like domain-containing protein</fullName>
    </recommendedName>
</protein>
<dbReference type="OrthoDB" id="4196148at2759"/>
<dbReference type="EMBL" id="ML977326">
    <property type="protein sequence ID" value="KAF2114106.1"/>
    <property type="molecule type" value="Genomic_DNA"/>
</dbReference>
<evidence type="ECO:0000313" key="2">
    <source>
        <dbReference type="EMBL" id="KAF2114106.1"/>
    </source>
</evidence>
<evidence type="ECO:0008006" key="4">
    <source>
        <dbReference type="Google" id="ProtNLM"/>
    </source>
</evidence>
<dbReference type="AlphaFoldDB" id="A0A6A5Z4T0"/>
<gene>
    <name evidence="2" type="ORF">BDV96DRAFT_462434</name>
</gene>